<name>A0ABQ5RFA7_9MICO</name>
<dbReference type="Proteomes" id="UP001144451">
    <property type="component" value="Unassembled WGS sequence"/>
</dbReference>
<dbReference type="EMBL" id="BSDQ01000001">
    <property type="protein sequence ID" value="GLI30477.1"/>
    <property type="molecule type" value="Genomic_DNA"/>
</dbReference>
<comment type="caution">
    <text evidence="1">The sequence shown here is derived from an EMBL/GenBank/DDBJ whole genome shotgun (WGS) entry which is preliminary data.</text>
</comment>
<evidence type="ECO:0000313" key="2">
    <source>
        <dbReference type="Proteomes" id="UP001144451"/>
    </source>
</evidence>
<reference evidence="1" key="1">
    <citation type="submission" date="2022-12" db="EMBL/GenBank/DDBJ databases">
        <title>Reference genome sequencing for broad-spectrum identification of bacterial and archaeal isolates by mass spectrometry.</title>
        <authorList>
            <person name="Sekiguchi Y."/>
            <person name="Tourlousse D.M."/>
        </authorList>
    </citation>
    <scope>NUCLEOTIDE SEQUENCE</scope>
    <source>
        <strain evidence="1">5-2</strain>
    </source>
</reference>
<gene>
    <name evidence="1" type="ORF">BCONGLO52_13180</name>
</gene>
<organism evidence="1 2">
    <name type="scientific">Brachybacterium conglomeratum</name>
    <dbReference type="NCBI Taxonomy" id="47846"/>
    <lineage>
        <taxon>Bacteria</taxon>
        <taxon>Bacillati</taxon>
        <taxon>Actinomycetota</taxon>
        <taxon>Actinomycetes</taxon>
        <taxon>Micrococcales</taxon>
        <taxon>Dermabacteraceae</taxon>
        <taxon>Brachybacterium</taxon>
    </lineage>
</organism>
<accession>A0ABQ5RFA7</accession>
<proteinExistence type="predicted"/>
<protein>
    <submittedName>
        <fullName evidence="1">Uncharacterized protein</fullName>
    </submittedName>
</protein>
<sequence>MTRPFHLVAVGGLVAEALDGRVGVLLAGVVVSAQPLAVVEAGRTAAAVRDDVVVLAHWRVAVRSAAASVPQVEEAFQGRRELAGSRLDGDDLPARGVLEQLPQHGADLWPFRAVAVAGRVLRL</sequence>
<keyword evidence="2" id="KW-1185">Reference proteome</keyword>
<evidence type="ECO:0000313" key="1">
    <source>
        <dbReference type="EMBL" id="GLI30477.1"/>
    </source>
</evidence>